<dbReference type="Proteomes" id="UP000178068">
    <property type="component" value="Unassembled WGS sequence"/>
</dbReference>
<name>A0A1G1WN10_9BACT</name>
<dbReference type="InterPro" id="IPR013216">
    <property type="entry name" value="Methyltransf_11"/>
</dbReference>
<dbReference type="SUPFAM" id="SSF53335">
    <property type="entry name" value="S-adenosyl-L-methionine-dependent methyltransferases"/>
    <property type="match status" value="1"/>
</dbReference>
<dbReference type="GO" id="GO:0008757">
    <property type="term" value="F:S-adenosylmethionine-dependent methyltransferase activity"/>
    <property type="evidence" value="ECO:0007669"/>
    <property type="project" value="InterPro"/>
</dbReference>
<sequence>MAKKFSSTPSSLWDAVSEEYEDLSFHGKAGAYPANSFRYELLFEFLNKQPKGKILDAGCGPGLMTRLLQKRGWDVTACDYSEGMIKTARKKAKQENLPDVYQLLSVFELGKLGEKFDYVILNGVLPYISFDEEPKVFAEIKKVLKPQGYLISSHYNLYFDVFGLDKWAIQSIVNNILGPAGLPKSELKLAEERITSLLKNPNVTLDQERTMKLENPLVYKEKLANFGFEEFDRAYYNLFYLPSKFEAEQDRKVREKLERKLRRNSLGLILYRTFVSFAKSRN</sequence>
<comment type="caution">
    <text evidence="2">The sequence shown here is derived from an EMBL/GenBank/DDBJ whole genome shotgun (WGS) entry which is preliminary data.</text>
</comment>
<evidence type="ECO:0000313" key="3">
    <source>
        <dbReference type="Proteomes" id="UP000178068"/>
    </source>
</evidence>
<evidence type="ECO:0000259" key="1">
    <source>
        <dbReference type="Pfam" id="PF08241"/>
    </source>
</evidence>
<accession>A0A1G1WN10</accession>
<reference evidence="2 3" key="1">
    <citation type="journal article" date="2016" name="Nat. Commun.">
        <title>Thousands of microbial genomes shed light on interconnected biogeochemical processes in an aquifer system.</title>
        <authorList>
            <person name="Anantharaman K."/>
            <person name="Brown C.T."/>
            <person name="Hug L.A."/>
            <person name="Sharon I."/>
            <person name="Castelle C.J."/>
            <person name="Probst A.J."/>
            <person name="Thomas B.C."/>
            <person name="Singh A."/>
            <person name="Wilkins M.J."/>
            <person name="Karaoz U."/>
            <person name="Brodie E.L."/>
            <person name="Williams K.H."/>
            <person name="Hubbard S.S."/>
            <person name="Banfield J.F."/>
        </authorList>
    </citation>
    <scope>NUCLEOTIDE SEQUENCE [LARGE SCALE GENOMIC DNA]</scope>
</reference>
<dbReference type="CDD" id="cd02440">
    <property type="entry name" value="AdoMet_MTases"/>
    <property type="match status" value="1"/>
</dbReference>
<dbReference type="InterPro" id="IPR029063">
    <property type="entry name" value="SAM-dependent_MTases_sf"/>
</dbReference>
<dbReference type="PANTHER" id="PTHR43861">
    <property type="entry name" value="TRANS-ACONITATE 2-METHYLTRANSFERASE-RELATED"/>
    <property type="match status" value="1"/>
</dbReference>
<organism evidence="2 3">
    <name type="scientific">Candidatus Woykebacteria bacterium RIFCSPHIGHO2_12_FULL_45_10</name>
    <dbReference type="NCBI Taxonomy" id="1802603"/>
    <lineage>
        <taxon>Bacteria</taxon>
        <taxon>Candidatus Woykeibacteriota</taxon>
    </lineage>
</organism>
<dbReference type="STRING" id="1802603.A3F35_01965"/>
<feature type="domain" description="Methyltransferase type 11" evidence="1">
    <location>
        <begin position="55"/>
        <end position="151"/>
    </location>
</feature>
<dbReference type="Pfam" id="PF08241">
    <property type="entry name" value="Methyltransf_11"/>
    <property type="match status" value="1"/>
</dbReference>
<evidence type="ECO:0000313" key="2">
    <source>
        <dbReference type="EMBL" id="OGY29063.1"/>
    </source>
</evidence>
<gene>
    <name evidence="2" type="ORF">A3F35_01965</name>
</gene>
<dbReference type="AlphaFoldDB" id="A0A1G1WN10"/>
<dbReference type="EMBL" id="MHCZ01000042">
    <property type="protein sequence ID" value="OGY29063.1"/>
    <property type="molecule type" value="Genomic_DNA"/>
</dbReference>
<protein>
    <recommendedName>
        <fullName evidence="1">Methyltransferase type 11 domain-containing protein</fullName>
    </recommendedName>
</protein>
<dbReference type="Gene3D" id="3.40.50.150">
    <property type="entry name" value="Vaccinia Virus protein VP39"/>
    <property type="match status" value="1"/>
</dbReference>
<proteinExistence type="predicted"/>